<organism evidence="2 3">
    <name type="scientific">Chryseobacterium takakiae</name>
    <dbReference type="NCBI Taxonomy" id="1302685"/>
    <lineage>
        <taxon>Bacteria</taxon>
        <taxon>Pseudomonadati</taxon>
        <taxon>Bacteroidota</taxon>
        <taxon>Flavobacteriia</taxon>
        <taxon>Flavobacteriales</taxon>
        <taxon>Weeksellaceae</taxon>
        <taxon>Chryseobacterium group</taxon>
        <taxon>Chryseobacterium</taxon>
    </lineage>
</organism>
<reference evidence="3" key="1">
    <citation type="submission" date="2016-11" db="EMBL/GenBank/DDBJ databases">
        <authorList>
            <person name="Varghese N."/>
            <person name="Submissions S."/>
        </authorList>
    </citation>
    <scope>NUCLEOTIDE SEQUENCE [LARGE SCALE GENOMIC DNA]</scope>
    <source>
        <strain evidence="3">DSM 26898</strain>
    </source>
</reference>
<dbReference type="STRING" id="1302685.SAMN05444408_11254"/>
<dbReference type="EMBL" id="FQVO01000012">
    <property type="protein sequence ID" value="SHF26481.1"/>
    <property type="molecule type" value="Genomic_DNA"/>
</dbReference>
<dbReference type="InterPro" id="IPR010982">
    <property type="entry name" value="Lambda_DNA-bd_dom_sf"/>
</dbReference>
<dbReference type="OrthoDB" id="1122522at2"/>
<dbReference type="Pfam" id="PF01381">
    <property type="entry name" value="HTH_3"/>
    <property type="match status" value="1"/>
</dbReference>
<dbReference type="Gene3D" id="1.10.260.40">
    <property type="entry name" value="lambda repressor-like DNA-binding domains"/>
    <property type="match status" value="1"/>
</dbReference>
<protein>
    <submittedName>
        <fullName evidence="2">Helix-turn-helix domain-containing protein</fullName>
    </submittedName>
</protein>
<keyword evidence="3" id="KW-1185">Reference proteome</keyword>
<dbReference type="PROSITE" id="PS50943">
    <property type="entry name" value="HTH_CROC1"/>
    <property type="match status" value="1"/>
</dbReference>
<dbReference type="GO" id="GO:0003677">
    <property type="term" value="F:DNA binding"/>
    <property type="evidence" value="ECO:0007669"/>
    <property type="project" value="InterPro"/>
</dbReference>
<dbReference type="Proteomes" id="UP000184236">
    <property type="component" value="Unassembled WGS sequence"/>
</dbReference>
<proteinExistence type="predicted"/>
<sequence>MTEMEKIIEKIAQHRSKKGYTFENMAHELNITPAAYRKIETGETKLSVERLMKISEILNEDLSNFLDISTKSTINTQANQGDGYGYVETINNDYKDVIKDLKEAYDKIIKSKDEQILLLKEQITFLKEK</sequence>
<feature type="domain" description="HTH cro/C1-type" evidence="1">
    <location>
        <begin position="11"/>
        <end position="65"/>
    </location>
</feature>
<evidence type="ECO:0000259" key="1">
    <source>
        <dbReference type="PROSITE" id="PS50943"/>
    </source>
</evidence>
<evidence type="ECO:0000313" key="3">
    <source>
        <dbReference type="Proteomes" id="UP000184236"/>
    </source>
</evidence>
<gene>
    <name evidence="2" type="ORF">SAMN05444408_11254</name>
</gene>
<dbReference type="SMART" id="SM00530">
    <property type="entry name" value="HTH_XRE"/>
    <property type="match status" value="1"/>
</dbReference>
<dbReference type="InterPro" id="IPR001387">
    <property type="entry name" value="Cro/C1-type_HTH"/>
</dbReference>
<dbReference type="SUPFAM" id="SSF47413">
    <property type="entry name" value="lambda repressor-like DNA-binding domains"/>
    <property type="match status" value="1"/>
</dbReference>
<name>A0A1M5A824_9FLAO</name>
<dbReference type="CDD" id="cd00093">
    <property type="entry name" value="HTH_XRE"/>
    <property type="match status" value="1"/>
</dbReference>
<evidence type="ECO:0000313" key="2">
    <source>
        <dbReference type="EMBL" id="SHF26481.1"/>
    </source>
</evidence>
<accession>A0A1M5A824</accession>
<dbReference type="AlphaFoldDB" id="A0A1M5A824"/>